<evidence type="ECO:0000256" key="3">
    <source>
        <dbReference type="ARBA" id="ARBA00022448"/>
    </source>
</evidence>
<protein>
    <submittedName>
        <fullName evidence="9">Channel protein TolC</fullName>
    </submittedName>
</protein>
<feature type="chain" id="PRO_5046732801" evidence="8">
    <location>
        <begin position="31"/>
        <end position="447"/>
    </location>
</feature>
<dbReference type="NCBIfam" id="TIGR01844">
    <property type="entry name" value="type_I_sec_TolC"/>
    <property type="match status" value="1"/>
</dbReference>
<keyword evidence="3" id="KW-0813">Transport</keyword>
<keyword evidence="6" id="KW-0472">Membrane</keyword>
<proteinExistence type="inferred from homology"/>
<comment type="similarity">
    <text evidence="2">Belongs to the outer membrane factor (OMF) (TC 1.B.17) family.</text>
</comment>
<keyword evidence="4" id="KW-1134">Transmembrane beta strand</keyword>
<dbReference type="InterPro" id="IPR003423">
    <property type="entry name" value="OMP_efflux"/>
</dbReference>
<evidence type="ECO:0000256" key="8">
    <source>
        <dbReference type="SAM" id="SignalP"/>
    </source>
</evidence>
<dbReference type="SUPFAM" id="SSF56954">
    <property type="entry name" value="Outer membrane efflux proteins (OEP)"/>
    <property type="match status" value="1"/>
</dbReference>
<evidence type="ECO:0000256" key="1">
    <source>
        <dbReference type="ARBA" id="ARBA00004442"/>
    </source>
</evidence>
<keyword evidence="8" id="KW-0732">Signal</keyword>
<dbReference type="InterPro" id="IPR010130">
    <property type="entry name" value="T1SS_OMP_TolC"/>
</dbReference>
<evidence type="ECO:0000256" key="6">
    <source>
        <dbReference type="ARBA" id="ARBA00023136"/>
    </source>
</evidence>
<dbReference type="RefSeq" id="WP_237262164.1">
    <property type="nucleotide sequence ID" value="NZ_AP024202.1"/>
</dbReference>
<name>A0ABM7MAU4_9GAMM</name>
<evidence type="ECO:0000256" key="7">
    <source>
        <dbReference type="ARBA" id="ARBA00023237"/>
    </source>
</evidence>
<organism evidence="9 10">
    <name type="scientific">Thiomicrorhabdus immobilis</name>
    <dbReference type="NCBI Taxonomy" id="2791037"/>
    <lineage>
        <taxon>Bacteria</taxon>
        <taxon>Pseudomonadati</taxon>
        <taxon>Pseudomonadota</taxon>
        <taxon>Gammaproteobacteria</taxon>
        <taxon>Thiotrichales</taxon>
        <taxon>Piscirickettsiaceae</taxon>
        <taxon>Thiomicrorhabdus</taxon>
    </lineage>
</organism>
<sequence length="447" mass="50735">MKHLQLNSKWFRNVFGLALLQASLATPGYAMELVPTIEDAIIHNPEFREQLKIHQGAKAELDGAQGSWLPTIDVAAGVGLEETKKESLNNRNTSLTRKESSIRVTENLFEGFKTENEIQRHQASMDAAAFSAESKASQIALDMTEAYVNLLKEQELLRLESENKKTHERILDQIMQRSEAGIGNQVEVDQAKARLALASSNEMASRNNYNDALSKFQRILGRMPDNDLIKPALQFQFPDTLAEATDIALLNHPTLRSANADIAEAQAQHRSAKSPYFPRLDIEIEKRWDEDINGIKGTDEDLQAMLRMRYNLYNGGKDSANRDRTAAAVQQAAEIRNNARRQTIENLRYAWDARKFVGEQLVYIKQHIKLTYETLVGYRKQFSLGRRSLLDLLNTEDEYNSALRTLVTSESEYMIAEYRILNGMGTLLDTLKVNVNYVEVDTDYSDQ</sequence>
<evidence type="ECO:0000313" key="9">
    <source>
        <dbReference type="EMBL" id="BCN92464.1"/>
    </source>
</evidence>
<accession>A0ABM7MAU4</accession>
<evidence type="ECO:0000256" key="5">
    <source>
        <dbReference type="ARBA" id="ARBA00022692"/>
    </source>
</evidence>
<reference evidence="9" key="1">
    <citation type="journal article" date="2022" name="Arch. Microbiol.">
        <title>Thiomicrorhabdus immobilis sp. nov., a mesophilic sulfur-oxidizing bacterium isolated from sediment of a brackish lake in northern Japan.</title>
        <authorList>
            <person name="Kojima H."/>
            <person name="Mochizuki J."/>
            <person name="Kanda M."/>
            <person name="Watanabe T."/>
            <person name="Fukui M."/>
        </authorList>
    </citation>
    <scope>NUCLEOTIDE SEQUENCE</scope>
    <source>
        <strain evidence="9">Am19</strain>
    </source>
</reference>
<evidence type="ECO:0000313" key="10">
    <source>
        <dbReference type="Proteomes" id="UP001054820"/>
    </source>
</evidence>
<dbReference type="EMBL" id="AP024202">
    <property type="protein sequence ID" value="BCN92464.1"/>
    <property type="molecule type" value="Genomic_DNA"/>
</dbReference>
<dbReference type="PANTHER" id="PTHR30026:SF22">
    <property type="entry name" value="OUTER MEMBRANE EFFLUX PROTEIN"/>
    <property type="match status" value="1"/>
</dbReference>
<dbReference type="Proteomes" id="UP001054820">
    <property type="component" value="Chromosome"/>
</dbReference>
<dbReference type="Pfam" id="PF02321">
    <property type="entry name" value="OEP"/>
    <property type="match status" value="2"/>
</dbReference>
<dbReference type="InterPro" id="IPR051906">
    <property type="entry name" value="TolC-like"/>
</dbReference>
<evidence type="ECO:0000256" key="2">
    <source>
        <dbReference type="ARBA" id="ARBA00007613"/>
    </source>
</evidence>
<keyword evidence="5" id="KW-0812">Transmembrane</keyword>
<evidence type="ECO:0000256" key="4">
    <source>
        <dbReference type="ARBA" id="ARBA00022452"/>
    </source>
</evidence>
<keyword evidence="7" id="KW-0998">Cell outer membrane</keyword>
<comment type="subcellular location">
    <subcellularLocation>
        <location evidence="1">Cell outer membrane</location>
    </subcellularLocation>
</comment>
<dbReference type="PANTHER" id="PTHR30026">
    <property type="entry name" value="OUTER MEMBRANE PROTEIN TOLC"/>
    <property type="match status" value="1"/>
</dbReference>
<keyword evidence="10" id="KW-1185">Reference proteome</keyword>
<gene>
    <name evidence="9" type="ORF">THMIRHAM_02490</name>
</gene>
<feature type="signal peptide" evidence="8">
    <location>
        <begin position="1"/>
        <end position="30"/>
    </location>
</feature>
<dbReference type="Gene3D" id="1.20.1600.10">
    <property type="entry name" value="Outer membrane efflux proteins (OEP)"/>
    <property type="match status" value="1"/>
</dbReference>